<protein>
    <submittedName>
        <fullName evidence="9">ABC transporter permease subunit</fullName>
    </submittedName>
</protein>
<keyword evidence="2 7" id="KW-0813">Transport</keyword>
<dbReference type="InterPro" id="IPR000515">
    <property type="entry name" value="MetI-like"/>
</dbReference>
<keyword evidence="10" id="KW-1185">Reference proteome</keyword>
<accession>A0ABX8REJ9</accession>
<evidence type="ECO:0000256" key="6">
    <source>
        <dbReference type="ARBA" id="ARBA00023136"/>
    </source>
</evidence>
<feature type="transmembrane region" description="Helical" evidence="7">
    <location>
        <begin position="55"/>
        <end position="85"/>
    </location>
</feature>
<dbReference type="Pfam" id="PF00528">
    <property type="entry name" value="BPD_transp_1"/>
    <property type="match status" value="1"/>
</dbReference>
<organism evidence="9 10">
    <name type="scientific">Crassaminicella indica</name>
    <dbReference type="NCBI Taxonomy" id="2855394"/>
    <lineage>
        <taxon>Bacteria</taxon>
        <taxon>Bacillati</taxon>
        <taxon>Bacillota</taxon>
        <taxon>Clostridia</taxon>
        <taxon>Eubacteriales</taxon>
        <taxon>Clostridiaceae</taxon>
        <taxon>Crassaminicella</taxon>
    </lineage>
</organism>
<dbReference type="CDD" id="cd06261">
    <property type="entry name" value="TM_PBP2"/>
    <property type="match status" value="1"/>
</dbReference>
<evidence type="ECO:0000256" key="2">
    <source>
        <dbReference type="ARBA" id="ARBA00022448"/>
    </source>
</evidence>
<dbReference type="RefSeq" id="WP_218283550.1">
    <property type="nucleotide sequence ID" value="NZ_CP078093.1"/>
</dbReference>
<feature type="transmembrane region" description="Helical" evidence="7">
    <location>
        <begin position="123"/>
        <end position="143"/>
    </location>
</feature>
<dbReference type="PANTHER" id="PTHR30151">
    <property type="entry name" value="ALKANE SULFONATE ABC TRANSPORTER-RELATED, MEMBRANE SUBUNIT"/>
    <property type="match status" value="1"/>
</dbReference>
<dbReference type="PROSITE" id="PS50928">
    <property type="entry name" value="ABC_TM1"/>
    <property type="match status" value="1"/>
</dbReference>
<feature type="domain" description="ABC transmembrane type-1" evidence="8">
    <location>
        <begin position="59"/>
        <end position="239"/>
    </location>
</feature>
<feature type="transmembrane region" description="Helical" evidence="7">
    <location>
        <begin position="221"/>
        <end position="239"/>
    </location>
</feature>
<keyword evidence="6 7" id="KW-0472">Membrane</keyword>
<gene>
    <name evidence="9" type="ORF">KVH43_03800</name>
</gene>
<keyword evidence="4 7" id="KW-0812">Transmembrane</keyword>
<evidence type="ECO:0000256" key="4">
    <source>
        <dbReference type="ARBA" id="ARBA00022692"/>
    </source>
</evidence>
<dbReference type="EMBL" id="CP078093">
    <property type="protein sequence ID" value="QXM06857.1"/>
    <property type="molecule type" value="Genomic_DNA"/>
</dbReference>
<dbReference type="PANTHER" id="PTHR30151:SF0">
    <property type="entry name" value="ABC TRANSPORTER PERMEASE PROTEIN MJ0413-RELATED"/>
    <property type="match status" value="1"/>
</dbReference>
<evidence type="ECO:0000256" key="7">
    <source>
        <dbReference type="RuleBase" id="RU363032"/>
    </source>
</evidence>
<comment type="similarity">
    <text evidence="7">Belongs to the binding-protein-dependent transport system permease family.</text>
</comment>
<evidence type="ECO:0000256" key="5">
    <source>
        <dbReference type="ARBA" id="ARBA00022989"/>
    </source>
</evidence>
<reference evidence="9" key="1">
    <citation type="submission" date="2021-07" db="EMBL/GenBank/DDBJ databases">
        <title>Complete genome sequence of Crassaminicella sp. 143-21, isolated from a deep-sea hydrothermal vent.</title>
        <authorList>
            <person name="Li X."/>
        </authorList>
    </citation>
    <scope>NUCLEOTIDE SEQUENCE</scope>
    <source>
        <strain evidence="9">143-21</strain>
    </source>
</reference>
<name>A0ABX8REJ9_9CLOT</name>
<evidence type="ECO:0000256" key="3">
    <source>
        <dbReference type="ARBA" id="ARBA00022475"/>
    </source>
</evidence>
<evidence type="ECO:0000313" key="9">
    <source>
        <dbReference type="EMBL" id="QXM06857.1"/>
    </source>
</evidence>
<sequence>MRIFTIKNKLPTILSILLLLFIWRMSSEIIASKIILPSPEATCKSLLILMKSENFFKIVLMTIKRGCIGFFLSCSLGLLIGLLTGSHLFLERLIEPILVVIKSTPIMSIIILALIWFKTEYVPIFVSFLVAFPIICVNVSEGIKSVDVKLLEMAKIYHVRKYRIILEIYLPAISRYFLAGVSTAMGIGWKAVIAAEVLSQPNFAIGTSLYNAKVYIETENVFAWTVIAVLLSFIFERAIRILEKKIMRWRG</sequence>
<feature type="transmembrane region" description="Helical" evidence="7">
    <location>
        <begin position="164"/>
        <end position="189"/>
    </location>
</feature>
<keyword evidence="3" id="KW-1003">Cell membrane</keyword>
<comment type="subcellular location">
    <subcellularLocation>
        <location evidence="1 7">Cell membrane</location>
        <topology evidence="1 7">Multi-pass membrane protein</topology>
    </subcellularLocation>
</comment>
<evidence type="ECO:0000256" key="1">
    <source>
        <dbReference type="ARBA" id="ARBA00004651"/>
    </source>
</evidence>
<evidence type="ECO:0000313" key="10">
    <source>
        <dbReference type="Proteomes" id="UP000886818"/>
    </source>
</evidence>
<dbReference type="Proteomes" id="UP000886818">
    <property type="component" value="Chromosome"/>
</dbReference>
<evidence type="ECO:0000259" key="8">
    <source>
        <dbReference type="PROSITE" id="PS50928"/>
    </source>
</evidence>
<feature type="transmembrane region" description="Helical" evidence="7">
    <location>
        <begin position="97"/>
        <end position="117"/>
    </location>
</feature>
<keyword evidence="5 7" id="KW-1133">Transmembrane helix</keyword>
<proteinExistence type="inferred from homology"/>